<keyword evidence="2" id="KW-1185">Reference proteome</keyword>
<dbReference type="AlphaFoldDB" id="A0A931BQT6"/>
<evidence type="ECO:0000313" key="2">
    <source>
        <dbReference type="Proteomes" id="UP000599312"/>
    </source>
</evidence>
<protein>
    <submittedName>
        <fullName evidence="1">Uncharacterized protein</fullName>
    </submittedName>
</protein>
<dbReference type="EMBL" id="JADQDO010000005">
    <property type="protein sequence ID" value="MBF9233964.1"/>
    <property type="molecule type" value="Genomic_DNA"/>
</dbReference>
<dbReference type="RefSeq" id="WP_196271971.1">
    <property type="nucleotide sequence ID" value="NZ_JADQDO010000005.1"/>
</dbReference>
<organism evidence="1 2">
    <name type="scientific">Microvirga alba</name>
    <dbReference type="NCBI Taxonomy" id="2791025"/>
    <lineage>
        <taxon>Bacteria</taxon>
        <taxon>Pseudomonadati</taxon>
        <taxon>Pseudomonadota</taxon>
        <taxon>Alphaproteobacteria</taxon>
        <taxon>Hyphomicrobiales</taxon>
        <taxon>Methylobacteriaceae</taxon>
        <taxon>Microvirga</taxon>
    </lineage>
</organism>
<comment type="caution">
    <text evidence="1">The sequence shown here is derived from an EMBL/GenBank/DDBJ whole genome shotgun (WGS) entry which is preliminary data.</text>
</comment>
<sequence length="228" mass="25874">MLHYHGTPLTPRAELLKMAGKHFCVPFSDPRDADICQQIGQSIMFDNGQFTAFTQGKSFDENAFYAWVEPRLGHPHWAVVPDVIDGAVEQQRDLVAQWPFPRALGGVVWHMALPIDYLLELAGEWPRICFGSSGQYWQVGSPSWARRADEAFNALARRHRHLPHIHMLRGLNLAGDRWPFASADSVNVARNFKDTGTCPERMARNIDSRQCGVRWQPIPVYSQLDLIA</sequence>
<accession>A0A931BQT6</accession>
<dbReference type="Proteomes" id="UP000599312">
    <property type="component" value="Unassembled WGS sequence"/>
</dbReference>
<reference evidence="1" key="1">
    <citation type="submission" date="2020-11" db="EMBL/GenBank/DDBJ databases">
        <authorList>
            <person name="Kim M.K."/>
        </authorList>
    </citation>
    <scope>NUCLEOTIDE SEQUENCE</scope>
    <source>
        <strain evidence="1">BT350</strain>
    </source>
</reference>
<proteinExistence type="predicted"/>
<gene>
    <name evidence="1" type="ORF">I2H38_11300</name>
</gene>
<evidence type="ECO:0000313" key="1">
    <source>
        <dbReference type="EMBL" id="MBF9233964.1"/>
    </source>
</evidence>
<name>A0A931BQT6_9HYPH</name>